<dbReference type="PROSITE" id="PS50109">
    <property type="entry name" value="HIS_KIN"/>
    <property type="match status" value="1"/>
</dbReference>
<feature type="transmembrane region" description="Helical" evidence="6">
    <location>
        <begin position="144"/>
        <end position="166"/>
    </location>
</feature>
<dbReference type="SUPFAM" id="SSF52172">
    <property type="entry name" value="CheY-like"/>
    <property type="match status" value="1"/>
</dbReference>
<evidence type="ECO:0000256" key="1">
    <source>
        <dbReference type="ARBA" id="ARBA00000085"/>
    </source>
</evidence>
<evidence type="ECO:0000256" key="5">
    <source>
        <dbReference type="PROSITE-ProRule" id="PRU00169"/>
    </source>
</evidence>
<dbReference type="InterPro" id="IPR003661">
    <property type="entry name" value="HisK_dim/P_dom"/>
</dbReference>
<dbReference type="GO" id="GO:0005886">
    <property type="term" value="C:plasma membrane"/>
    <property type="evidence" value="ECO:0007669"/>
    <property type="project" value="TreeGrafter"/>
</dbReference>
<keyword evidence="3" id="KW-0808">Transferase</keyword>
<keyword evidence="6" id="KW-0472">Membrane</keyword>
<evidence type="ECO:0000313" key="9">
    <source>
        <dbReference type="EMBL" id="QJB30679.1"/>
    </source>
</evidence>
<dbReference type="AlphaFoldDB" id="A0AAE6ZDJ0"/>
<keyword evidence="5" id="KW-0597">Phosphoprotein</keyword>
<feature type="transmembrane region" description="Helical" evidence="6">
    <location>
        <begin position="90"/>
        <end position="107"/>
    </location>
</feature>
<comment type="catalytic activity">
    <reaction evidence="1">
        <text>ATP + protein L-histidine = ADP + protein N-phospho-L-histidine.</text>
        <dbReference type="EC" id="2.7.13.3"/>
    </reaction>
</comment>
<dbReference type="Gene3D" id="1.10.287.130">
    <property type="match status" value="1"/>
</dbReference>
<dbReference type="KEGG" id="coy:HF329_04945"/>
<organism evidence="9 10">
    <name type="scientific">Chitinophaga oryzae</name>
    <dbReference type="NCBI Taxonomy" id="2725414"/>
    <lineage>
        <taxon>Bacteria</taxon>
        <taxon>Pseudomonadati</taxon>
        <taxon>Bacteroidota</taxon>
        <taxon>Chitinophagia</taxon>
        <taxon>Chitinophagales</taxon>
        <taxon>Chitinophagaceae</taxon>
        <taxon>Chitinophaga</taxon>
    </lineage>
</organism>
<dbReference type="GO" id="GO:0009927">
    <property type="term" value="F:histidine phosphotransfer kinase activity"/>
    <property type="evidence" value="ECO:0007669"/>
    <property type="project" value="TreeGrafter"/>
</dbReference>
<dbReference type="SMART" id="SM00387">
    <property type="entry name" value="HATPase_c"/>
    <property type="match status" value="1"/>
</dbReference>
<feature type="transmembrane region" description="Helical" evidence="6">
    <location>
        <begin position="119"/>
        <end position="137"/>
    </location>
</feature>
<name>A0AAE6ZDJ0_9BACT</name>
<dbReference type="Gene3D" id="3.30.565.10">
    <property type="entry name" value="Histidine kinase-like ATPase, C-terminal domain"/>
    <property type="match status" value="1"/>
</dbReference>
<protein>
    <recommendedName>
        <fullName evidence="2">histidine kinase</fullName>
        <ecNumber evidence="2">2.7.13.3</ecNumber>
    </recommendedName>
</protein>
<feature type="transmembrane region" description="Helical" evidence="6">
    <location>
        <begin position="37"/>
        <end position="58"/>
    </location>
</feature>
<evidence type="ECO:0000259" key="7">
    <source>
        <dbReference type="PROSITE" id="PS50109"/>
    </source>
</evidence>
<sequence>MKPDHITMSDVTRQMLLQPVAGGVYGDEQEVAQRSAFMLNTIAIIFSALVVGIGGYFYFLTRSLLFLTGVPLETFCFLTVVFLNHKKQYFYANLLMLVTNVIFIGYWSTVLGDGMSLEMLLAFMTVITFYLISSFVLHKKNRALFYSIIGCVAIVIYIISNAYFRYITPLDLSKNVITAMRWSTSAALLIIIFAILTSYASQINGLLIESRRLQAASERKTAYLSEVFHEVRTPLNVVYSIAQVFLLKKDKLSNLEEENSDEEYKLPSGGEMADQLYSSTALTRNIINHVLEIAKIESGKFIEINKEDFSLFGLVNSTIAAHSYLASPKGIKITLDIDDALKQAIHSDKMILTKIFNNLLSNSIKYSTNNTVVRVVLKKADTFWTLEITNTGKIDPMIAKAAFERFVAKSENDSSSGLGLAITKHLVELLEGEISIVPQPDPDLTTMHVKLPFVAGEKPVIQLNKVADGRNIFWKSRVLLFEDDQMGAGWVMRFLKKWGVDAKLCKEDNVDNAVARIAAESPNLVISDLNMPGLSGEMLLKRMREHATLKSIPVLIVSASESFTENDAVAIGANGFLKKPIDFGELCLALAKFLPYRAVS</sequence>
<proteinExistence type="predicted"/>
<gene>
    <name evidence="9" type="ORF">HF329_04945</name>
</gene>
<keyword evidence="4 9" id="KW-0418">Kinase</keyword>
<dbReference type="InterPro" id="IPR011006">
    <property type="entry name" value="CheY-like_superfamily"/>
</dbReference>
<feature type="transmembrane region" description="Helical" evidence="6">
    <location>
        <begin position="186"/>
        <end position="207"/>
    </location>
</feature>
<evidence type="ECO:0000256" key="2">
    <source>
        <dbReference type="ARBA" id="ARBA00012438"/>
    </source>
</evidence>
<dbReference type="GO" id="GO:0000155">
    <property type="term" value="F:phosphorelay sensor kinase activity"/>
    <property type="evidence" value="ECO:0007669"/>
    <property type="project" value="InterPro"/>
</dbReference>
<evidence type="ECO:0000259" key="8">
    <source>
        <dbReference type="PROSITE" id="PS50110"/>
    </source>
</evidence>
<keyword evidence="6" id="KW-0812">Transmembrane</keyword>
<dbReference type="PANTHER" id="PTHR43047">
    <property type="entry name" value="TWO-COMPONENT HISTIDINE PROTEIN KINASE"/>
    <property type="match status" value="1"/>
</dbReference>
<dbReference type="Pfam" id="PF02518">
    <property type="entry name" value="HATPase_c"/>
    <property type="match status" value="1"/>
</dbReference>
<dbReference type="SUPFAM" id="SSF55874">
    <property type="entry name" value="ATPase domain of HSP90 chaperone/DNA topoisomerase II/histidine kinase"/>
    <property type="match status" value="1"/>
</dbReference>
<reference evidence="10" key="1">
    <citation type="submission" date="2020-04" db="EMBL/GenBank/DDBJ databases">
        <authorList>
            <person name="Kittiwongwattana C."/>
        </authorList>
    </citation>
    <scope>NUCLEOTIDE SEQUENCE [LARGE SCALE GENOMIC DNA]</scope>
    <source>
        <strain evidence="10">1310</strain>
    </source>
</reference>
<dbReference type="Gene3D" id="3.40.50.2300">
    <property type="match status" value="1"/>
</dbReference>
<dbReference type="SUPFAM" id="SSF47384">
    <property type="entry name" value="Homodimeric domain of signal transducing histidine kinase"/>
    <property type="match status" value="1"/>
</dbReference>
<dbReference type="Pfam" id="PF00072">
    <property type="entry name" value="Response_reg"/>
    <property type="match status" value="1"/>
</dbReference>
<keyword evidence="6" id="KW-1133">Transmembrane helix</keyword>
<feature type="domain" description="Response regulatory" evidence="8">
    <location>
        <begin position="477"/>
        <end position="594"/>
    </location>
</feature>
<dbReference type="RefSeq" id="WP_168802957.1">
    <property type="nucleotide sequence ID" value="NZ_CP051205.1"/>
</dbReference>
<dbReference type="InterPro" id="IPR001789">
    <property type="entry name" value="Sig_transdc_resp-reg_receiver"/>
</dbReference>
<dbReference type="PANTHER" id="PTHR43047:SF72">
    <property type="entry name" value="OSMOSENSING HISTIDINE PROTEIN KINASE SLN1"/>
    <property type="match status" value="1"/>
</dbReference>
<dbReference type="InterPro" id="IPR036097">
    <property type="entry name" value="HisK_dim/P_sf"/>
</dbReference>
<dbReference type="PROSITE" id="PS50110">
    <property type="entry name" value="RESPONSE_REGULATORY"/>
    <property type="match status" value="1"/>
</dbReference>
<dbReference type="InterPro" id="IPR003594">
    <property type="entry name" value="HATPase_dom"/>
</dbReference>
<feature type="modified residue" description="4-aspartylphosphate" evidence="5">
    <location>
        <position position="528"/>
    </location>
</feature>
<feature type="transmembrane region" description="Helical" evidence="6">
    <location>
        <begin position="64"/>
        <end position="83"/>
    </location>
</feature>
<dbReference type="SMART" id="SM00448">
    <property type="entry name" value="REC"/>
    <property type="match status" value="1"/>
</dbReference>
<evidence type="ECO:0000313" key="10">
    <source>
        <dbReference type="Proteomes" id="UP000502421"/>
    </source>
</evidence>
<dbReference type="SMART" id="SM00388">
    <property type="entry name" value="HisKA"/>
    <property type="match status" value="1"/>
</dbReference>
<evidence type="ECO:0000256" key="3">
    <source>
        <dbReference type="ARBA" id="ARBA00022679"/>
    </source>
</evidence>
<dbReference type="InterPro" id="IPR005467">
    <property type="entry name" value="His_kinase_dom"/>
</dbReference>
<evidence type="ECO:0000256" key="4">
    <source>
        <dbReference type="ARBA" id="ARBA00022777"/>
    </source>
</evidence>
<dbReference type="EMBL" id="CP051205">
    <property type="protein sequence ID" value="QJB30679.1"/>
    <property type="molecule type" value="Genomic_DNA"/>
</dbReference>
<dbReference type="Proteomes" id="UP000502421">
    <property type="component" value="Chromosome"/>
</dbReference>
<dbReference type="EC" id="2.7.13.3" evidence="2"/>
<evidence type="ECO:0000256" key="6">
    <source>
        <dbReference type="SAM" id="Phobius"/>
    </source>
</evidence>
<accession>A0AAE6ZDJ0</accession>
<dbReference type="InterPro" id="IPR036890">
    <property type="entry name" value="HATPase_C_sf"/>
</dbReference>
<feature type="domain" description="Histidine kinase" evidence="7">
    <location>
        <begin position="226"/>
        <end position="455"/>
    </location>
</feature>